<accession>Q6ZVR3</accession>
<organism evidence="1">
    <name type="scientific">Homo sapiens</name>
    <name type="common">Human</name>
    <dbReference type="NCBI Taxonomy" id="9606"/>
    <lineage>
        <taxon>Eukaryota</taxon>
        <taxon>Metazoa</taxon>
        <taxon>Chordata</taxon>
        <taxon>Craniata</taxon>
        <taxon>Vertebrata</taxon>
        <taxon>Euteleostomi</taxon>
        <taxon>Mammalia</taxon>
        <taxon>Eutheria</taxon>
        <taxon>Euarchontoglires</taxon>
        <taxon>Primates</taxon>
        <taxon>Haplorrhini</taxon>
        <taxon>Catarrhini</taxon>
        <taxon>Hominidae</taxon>
        <taxon>Homo</taxon>
    </lineage>
</organism>
<evidence type="ECO:0000313" key="1">
    <source>
        <dbReference type="EMBL" id="BAC85798.1"/>
    </source>
</evidence>
<protein>
    <submittedName>
        <fullName evidence="1">cDNA FLJ42195 fis, clone THYMU2033787</fullName>
    </submittedName>
</protein>
<proteinExistence type="evidence at transcript level"/>
<sequence length="282" mass="28984">MALSCSSWCRSPQWKFEASKSHANHRPICLSPRIWPGSASATSTVCSSSESFLPRGPPAVSLLLHGPPTVSFPPPWPTHHVLPSPVAHPPCPCLPPDMPLELPGPCCCPHCLCDSAPPSLPCPTLVQGASRPILILRAFPGPCHSVPCHDLKLQVGASPFRHGCPPSVRCPSRLIAGVPGCSVLSWSLGHSLSGIDSRVGATPGLGHSLSWVRAPPGLGHSLSGVGATPGLGHLLSGVGASPGEDTEHAAALTPCGVPPVPGCRSHSQPLSHLVSSSRCCGP</sequence>
<reference evidence="1" key="1">
    <citation type="submission" date="2003-07" db="EMBL/GenBank/DDBJ databases">
        <title>NEDO human cDNA sequencing project.</title>
        <authorList>
            <person name="Oshima A."/>
            <person name="Takahashi-Fujii A."/>
            <person name="Tanase T."/>
            <person name="Imose N."/>
            <person name="Takeuchi K."/>
            <person name="Arita M."/>
            <person name="Musashino K."/>
            <person name="Yuuki H."/>
            <person name="Hara H."/>
            <person name="Sugiyama T."/>
            <person name="Irie R."/>
            <person name="Otsuki T."/>
            <person name="Sato H."/>
            <person name="Ota T."/>
            <person name="Wakamatsu A."/>
            <person name="Ishii S."/>
            <person name="Yamamoto J."/>
            <person name="Isono Y."/>
            <person name="Kawai-Hio Y."/>
            <person name="Saito K."/>
            <person name="Nishikawa T."/>
            <person name="Kimura K."/>
            <person name="Yamashita H."/>
            <person name="Matsuo K."/>
            <person name="Nakamura Y."/>
            <person name="Sekine M."/>
            <person name="Kikuchi H."/>
            <person name="Kanda K."/>
            <person name="Wagatsuma M."/>
            <person name="Murakawa K."/>
            <person name="Kanehori K."/>
            <person name="Sugiyama A."/>
            <person name="Kawakami B."/>
            <person name="Suzuki Y."/>
            <person name="Sugano S."/>
            <person name="Nagahari K."/>
            <person name="Masuho Y."/>
            <person name="Nagai K."/>
            <person name="Isogai T."/>
        </authorList>
    </citation>
    <scope>NUCLEOTIDE SEQUENCE</scope>
    <source>
        <tissue evidence="1">Thymus</tissue>
    </source>
</reference>
<name>Q6ZVR3_HUMAN</name>
<dbReference type="AlphaFoldDB" id="Q6ZVR3"/>
<dbReference type="EMBL" id="AK124189">
    <property type="protein sequence ID" value="BAC85798.1"/>
    <property type="molecule type" value="mRNA"/>
</dbReference>